<feature type="binding site" evidence="9">
    <location>
        <position position="164"/>
    </location>
    <ligand>
        <name>ATP</name>
        <dbReference type="ChEBI" id="CHEBI:30616"/>
    </ligand>
</feature>
<accession>A0A068RVV0</accession>
<evidence type="ECO:0000259" key="12">
    <source>
        <dbReference type="PROSITE" id="PS50032"/>
    </source>
</evidence>
<feature type="compositionally biased region" description="Polar residues" evidence="10">
    <location>
        <begin position="841"/>
        <end position="850"/>
    </location>
</feature>
<dbReference type="AlphaFoldDB" id="A0A068RVV0"/>
<evidence type="ECO:0000256" key="8">
    <source>
        <dbReference type="ARBA" id="ARBA00048679"/>
    </source>
</evidence>
<evidence type="ECO:0000313" key="14">
    <source>
        <dbReference type="Proteomes" id="UP000027586"/>
    </source>
</evidence>
<feature type="compositionally biased region" description="Low complexity" evidence="10">
    <location>
        <begin position="653"/>
        <end position="667"/>
    </location>
</feature>
<dbReference type="GO" id="GO:0005737">
    <property type="term" value="C:cytoplasm"/>
    <property type="evidence" value="ECO:0007669"/>
    <property type="project" value="TreeGrafter"/>
</dbReference>
<evidence type="ECO:0000256" key="9">
    <source>
        <dbReference type="PROSITE-ProRule" id="PRU10141"/>
    </source>
</evidence>
<dbReference type="GO" id="GO:0106310">
    <property type="term" value="F:protein serine kinase activity"/>
    <property type="evidence" value="ECO:0007669"/>
    <property type="project" value="RHEA"/>
</dbReference>
<evidence type="ECO:0000256" key="7">
    <source>
        <dbReference type="ARBA" id="ARBA00047899"/>
    </source>
</evidence>
<dbReference type="EC" id="2.7.11.1" evidence="1"/>
<dbReference type="Pfam" id="PF00069">
    <property type="entry name" value="Pkinase"/>
    <property type="match status" value="1"/>
</dbReference>
<evidence type="ECO:0000256" key="6">
    <source>
        <dbReference type="ARBA" id="ARBA00022840"/>
    </source>
</evidence>
<dbReference type="FunFam" id="3.30.200.20:FF:000003">
    <property type="entry name" value="Non-specific serine/threonine protein kinase"/>
    <property type="match status" value="1"/>
</dbReference>
<dbReference type="GO" id="GO:0004674">
    <property type="term" value="F:protein serine/threonine kinase activity"/>
    <property type="evidence" value="ECO:0007669"/>
    <property type="project" value="UniProtKB-KW"/>
</dbReference>
<sequence length="1003" mass="112574">MTPSPAQQQVSLSSHHCIDNGGPDSPAIMTTTTTTTTTSAIPSSFQQPDVLQPRDPTHHDNHHTQHHARNQRSHSVNALPSDLQQQQHEQKQRLSSHEEEQPHQQPWWQYYYQLYHYHPPQGRKPTVFGPYLLLQTLGEGEFGKVKLAVHIKTGQEVAIKLIKKDNLDSSTRMIKVEREISVLRKVRHPYIVKLYDVIETERYIGIILQCASGGELFEYILAHRYLKEKDASRLFAQLISGVHYMHQKHIVHRDLKLENLLLDRDRCIVITDFGFANQFSSAKDDLMSTSCGSPCYAAPELVISEGMYVGSAVDIWSCGVILYAMLCGYLPFDDDPANPDGDNINLLYKYILNTELAFPDYVSSEARDLLQKMLVPNPANRCTMDTIMQHPWLSQYRSLFEKSIKELEIEAIDAADLPMPVVPDDSPEPSTSLVESKNHEPDQHANSDDVGDTMNEDVPDDNEQQQPVVNVPDTPLPETRNDTLENNENEEPSTTTTTSPNVREKDDDDDGDEPMRERHGVSLDLPSTARRTEDIRLSQQLPRPTLTTSKRVHQRGTEMLKSFLSRNASSNGNSYRTSITVTPPDHHQQQQRPTSLIPGQSILHSKLLSSLQRQQQQQQHLQNTTAQIDSRLAYISSTQRSTSTGIAYPDQQPTEPTSPKPTSYPSSRGTRRKALSLLVNPLSSENGKPNRSLSRRGRPTFSRPASQQKTPTPSASEQLSPSSSKKSAGKKFMEWFKKTPLSTHPHRSSANYTTTRFNDARLRTYHGAVDQNALTSASPPQLVMEMKHILIAIGIDVKQDGEYKLKCVRRQRHQPMPENHPSRSTTTKPNNSNDIKKRRMSINNNTQNAPTTRLRMLLRRHPPPPLHGNTAAAAAADLPASNNNHDPAGASAILYGDPVVDPGEELRFSMEVCKIKNLPGLYIVDIRRMRGNVWSYKFLYHAVLGALDLGRKGGGYMAVSTPTDPNAMDTLQQQQHQQRSSIVSSSNNSSSVIDEGAVSMIKE</sequence>
<dbReference type="FunFam" id="1.10.510.10:FF:000636">
    <property type="entry name" value="Non-specific serine/threonine protein kinase"/>
    <property type="match status" value="1"/>
</dbReference>
<feature type="compositionally biased region" description="Basic and acidic residues" evidence="10">
    <location>
        <begin position="436"/>
        <end position="447"/>
    </location>
</feature>
<dbReference type="SUPFAM" id="SSF56112">
    <property type="entry name" value="Protein kinase-like (PK-like)"/>
    <property type="match status" value="1"/>
</dbReference>
<dbReference type="Proteomes" id="UP000027586">
    <property type="component" value="Unassembled WGS sequence"/>
</dbReference>
<feature type="domain" description="KA1" evidence="12">
    <location>
        <begin position="899"/>
        <end position="949"/>
    </location>
</feature>
<dbReference type="InterPro" id="IPR017441">
    <property type="entry name" value="Protein_kinase_ATP_BS"/>
</dbReference>
<dbReference type="STRING" id="1263082.A0A068RVV0"/>
<dbReference type="PROSITE" id="PS50032">
    <property type="entry name" value="KA1"/>
    <property type="match status" value="1"/>
</dbReference>
<dbReference type="Pfam" id="PF02149">
    <property type="entry name" value="KA1"/>
    <property type="match status" value="1"/>
</dbReference>
<feature type="region of interest" description="Disordered" evidence="10">
    <location>
        <begin position="1"/>
        <end position="74"/>
    </location>
</feature>
<dbReference type="PROSITE" id="PS00108">
    <property type="entry name" value="PROTEIN_KINASE_ST"/>
    <property type="match status" value="1"/>
</dbReference>
<keyword evidence="6 9" id="KW-0067">ATP-binding</keyword>
<dbReference type="Gene3D" id="3.30.310.80">
    <property type="entry name" value="Kinase associated domain 1, KA1"/>
    <property type="match status" value="1"/>
</dbReference>
<dbReference type="InterPro" id="IPR011009">
    <property type="entry name" value="Kinase-like_dom_sf"/>
</dbReference>
<keyword evidence="5 13" id="KW-0418">Kinase</keyword>
<feature type="compositionally biased region" description="Polar residues" evidence="10">
    <location>
        <begin position="681"/>
        <end position="692"/>
    </location>
</feature>
<feature type="compositionally biased region" description="Polar residues" evidence="10">
    <location>
        <begin position="703"/>
        <end position="713"/>
    </location>
</feature>
<comment type="catalytic activity">
    <reaction evidence="7">
        <text>L-threonyl-[protein] + ATP = O-phospho-L-threonyl-[protein] + ADP + H(+)</text>
        <dbReference type="Rhea" id="RHEA:46608"/>
        <dbReference type="Rhea" id="RHEA-COMP:11060"/>
        <dbReference type="Rhea" id="RHEA-COMP:11605"/>
        <dbReference type="ChEBI" id="CHEBI:15378"/>
        <dbReference type="ChEBI" id="CHEBI:30013"/>
        <dbReference type="ChEBI" id="CHEBI:30616"/>
        <dbReference type="ChEBI" id="CHEBI:61977"/>
        <dbReference type="ChEBI" id="CHEBI:456216"/>
        <dbReference type="EC" id="2.7.11.1"/>
    </reaction>
</comment>
<keyword evidence="4 9" id="KW-0547">Nucleotide-binding</keyword>
<feature type="compositionally biased region" description="Polar residues" evidence="10">
    <location>
        <begin position="822"/>
        <end position="833"/>
    </location>
</feature>
<keyword evidence="3" id="KW-0808">Transferase</keyword>
<evidence type="ECO:0000256" key="4">
    <source>
        <dbReference type="ARBA" id="ARBA00022741"/>
    </source>
</evidence>
<dbReference type="GO" id="GO:0035556">
    <property type="term" value="P:intracellular signal transduction"/>
    <property type="evidence" value="ECO:0007669"/>
    <property type="project" value="TreeGrafter"/>
</dbReference>
<evidence type="ECO:0000256" key="10">
    <source>
        <dbReference type="SAM" id="MobiDB-lite"/>
    </source>
</evidence>
<feature type="compositionally biased region" description="Polar residues" evidence="10">
    <location>
        <begin position="39"/>
        <end position="49"/>
    </location>
</feature>
<name>A0A068RVV0_9FUNG</name>
<organism evidence="13 14">
    <name type="scientific">Lichtheimia corymbifera JMRC:FSU:9682</name>
    <dbReference type="NCBI Taxonomy" id="1263082"/>
    <lineage>
        <taxon>Eukaryota</taxon>
        <taxon>Fungi</taxon>
        <taxon>Fungi incertae sedis</taxon>
        <taxon>Mucoromycota</taxon>
        <taxon>Mucoromycotina</taxon>
        <taxon>Mucoromycetes</taxon>
        <taxon>Mucorales</taxon>
        <taxon>Lichtheimiaceae</taxon>
        <taxon>Lichtheimia</taxon>
    </lineage>
</organism>
<dbReference type="PANTHER" id="PTHR24346">
    <property type="entry name" value="MAP/MICROTUBULE AFFINITY-REGULATING KINASE"/>
    <property type="match status" value="1"/>
</dbReference>
<evidence type="ECO:0000256" key="5">
    <source>
        <dbReference type="ARBA" id="ARBA00022777"/>
    </source>
</evidence>
<feature type="domain" description="Protein kinase" evidence="11">
    <location>
        <begin position="131"/>
        <end position="393"/>
    </location>
</feature>
<feature type="region of interest" description="Disordered" evidence="10">
    <location>
        <begin position="637"/>
        <end position="729"/>
    </location>
</feature>
<dbReference type="PROSITE" id="PS50011">
    <property type="entry name" value="PROTEIN_KINASE_DOM"/>
    <property type="match status" value="1"/>
</dbReference>
<feature type="region of interest" description="Disordered" evidence="10">
    <location>
        <begin position="810"/>
        <end position="850"/>
    </location>
</feature>
<feature type="compositionally biased region" description="Low complexity" evidence="10">
    <location>
        <begin position="714"/>
        <end position="726"/>
    </location>
</feature>
<feature type="compositionally biased region" description="Polar residues" evidence="10">
    <location>
        <begin position="537"/>
        <end position="549"/>
    </location>
</feature>
<evidence type="ECO:0000256" key="3">
    <source>
        <dbReference type="ARBA" id="ARBA00022679"/>
    </source>
</evidence>
<dbReference type="PANTHER" id="PTHR24346:SF110">
    <property type="entry name" value="NON-SPECIFIC SERINE_THREONINE PROTEIN KINASE"/>
    <property type="match status" value="1"/>
</dbReference>
<dbReference type="InterPro" id="IPR008271">
    <property type="entry name" value="Ser/Thr_kinase_AS"/>
</dbReference>
<comment type="catalytic activity">
    <reaction evidence="8">
        <text>L-seryl-[protein] + ATP = O-phospho-L-seryl-[protein] + ADP + H(+)</text>
        <dbReference type="Rhea" id="RHEA:17989"/>
        <dbReference type="Rhea" id="RHEA-COMP:9863"/>
        <dbReference type="Rhea" id="RHEA-COMP:11604"/>
        <dbReference type="ChEBI" id="CHEBI:15378"/>
        <dbReference type="ChEBI" id="CHEBI:29999"/>
        <dbReference type="ChEBI" id="CHEBI:30616"/>
        <dbReference type="ChEBI" id="CHEBI:83421"/>
        <dbReference type="ChEBI" id="CHEBI:456216"/>
        <dbReference type="EC" id="2.7.11.1"/>
    </reaction>
</comment>
<feature type="compositionally biased region" description="Polar residues" evidence="10">
    <location>
        <begin position="970"/>
        <end position="979"/>
    </location>
</feature>
<evidence type="ECO:0000256" key="1">
    <source>
        <dbReference type="ARBA" id="ARBA00012513"/>
    </source>
</evidence>
<dbReference type="InterPro" id="IPR001772">
    <property type="entry name" value="KA1_dom"/>
</dbReference>
<dbReference type="SMART" id="SM00220">
    <property type="entry name" value="S_TKc"/>
    <property type="match status" value="1"/>
</dbReference>
<feature type="compositionally biased region" description="Polar residues" evidence="10">
    <location>
        <begin position="564"/>
        <end position="581"/>
    </location>
</feature>
<keyword evidence="14" id="KW-1185">Reference proteome</keyword>
<dbReference type="EMBL" id="CBTN010000019">
    <property type="protein sequence ID" value="CDH53747.1"/>
    <property type="molecule type" value="Genomic_DNA"/>
</dbReference>
<dbReference type="SUPFAM" id="SSF103243">
    <property type="entry name" value="KA1-like"/>
    <property type="match status" value="1"/>
</dbReference>
<keyword evidence="2" id="KW-0723">Serine/threonine-protein kinase</keyword>
<dbReference type="VEuPathDB" id="FungiDB:LCOR_05066.1"/>
<feature type="region of interest" description="Disordered" evidence="10">
    <location>
        <begin position="970"/>
        <end position="1003"/>
    </location>
</feature>
<dbReference type="GO" id="GO:0005524">
    <property type="term" value="F:ATP binding"/>
    <property type="evidence" value="ECO:0007669"/>
    <property type="project" value="UniProtKB-UniRule"/>
</dbReference>
<comment type="caution">
    <text evidence="13">The sequence shown here is derived from an EMBL/GenBank/DDBJ whole genome shotgun (WGS) entry which is preliminary data.</text>
</comment>
<feature type="compositionally biased region" description="Acidic residues" evidence="10">
    <location>
        <begin position="449"/>
        <end position="463"/>
    </location>
</feature>
<dbReference type="PROSITE" id="PS00107">
    <property type="entry name" value="PROTEIN_KINASE_ATP"/>
    <property type="match status" value="1"/>
</dbReference>
<proteinExistence type="predicted"/>
<feature type="compositionally biased region" description="Low complexity" evidence="10">
    <location>
        <begin position="492"/>
        <end position="501"/>
    </location>
</feature>
<dbReference type="InterPro" id="IPR028375">
    <property type="entry name" value="KA1/Ssp2_C"/>
</dbReference>
<feature type="compositionally biased region" description="Low complexity" evidence="10">
    <location>
        <begin position="980"/>
        <end position="993"/>
    </location>
</feature>
<gene>
    <name evidence="13" type="ORF">LCOR_05066.1</name>
</gene>
<evidence type="ECO:0000256" key="2">
    <source>
        <dbReference type="ARBA" id="ARBA00022527"/>
    </source>
</evidence>
<dbReference type="InterPro" id="IPR000719">
    <property type="entry name" value="Prot_kinase_dom"/>
</dbReference>
<evidence type="ECO:0000313" key="13">
    <source>
        <dbReference type="EMBL" id="CDH53747.1"/>
    </source>
</evidence>
<reference evidence="13" key="1">
    <citation type="submission" date="2013-08" db="EMBL/GenBank/DDBJ databases">
        <title>Gene expansion shapes genome architecture in the human pathogen Lichtheimia corymbifera: an evolutionary genomics analysis in the ancient terrestrial Mucorales (Mucoromycotina).</title>
        <authorList>
            <person name="Schwartze V.U."/>
            <person name="Winter S."/>
            <person name="Shelest E."/>
            <person name="Marcet-Houben M."/>
            <person name="Horn F."/>
            <person name="Wehner S."/>
            <person name="Hoffmann K."/>
            <person name="Riege K."/>
            <person name="Sammeth M."/>
            <person name="Nowrousian M."/>
            <person name="Valiante V."/>
            <person name="Linde J."/>
            <person name="Jacobsen I.D."/>
            <person name="Marz M."/>
            <person name="Brakhage A.A."/>
            <person name="Gabaldon T."/>
            <person name="Bocker S."/>
            <person name="Voigt K."/>
        </authorList>
    </citation>
    <scope>NUCLEOTIDE SEQUENCE [LARGE SCALE GENOMIC DNA]</scope>
    <source>
        <strain evidence="13">FSU 9682</strain>
    </source>
</reference>
<feature type="compositionally biased region" description="Polar residues" evidence="10">
    <location>
        <begin position="1"/>
        <end position="14"/>
    </location>
</feature>
<dbReference type="Gene3D" id="1.10.510.10">
    <property type="entry name" value="Transferase(Phosphotransferase) domain 1"/>
    <property type="match status" value="1"/>
</dbReference>
<dbReference type="OrthoDB" id="193931at2759"/>
<protein>
    <recommendedName>
        <fullName evidence="1">non-specific serine/threonine protein kinase</fullName>
        <ecNumber evidence="1">2.7.11.1</ecNumber>
    </recommendedName>
</protein>
<feature type="region of interest" description="Disordered" evidence="10">
    <location>
        <begin position="418"/>
        <end position="597"/>
    </location>
</feature>
<evidence type="ECO:0000259" key="11">
    <source>
        <dbReference type="PROSITE" id="PS50011"/>
    </source>
</evidence>